<reference evidence="3 4" key="1">
    <citation type="submission" date="2020-08" db="EMBL/GenBank/DDBJ databases">
        <title>Cohnella phylogeny.</title>
        <authorList>
            <person name="Dunlap C."/>
        </authorList>
    </citation>
    <scope>NUCLEOTIDE SEQUENCE [LARGE SCALE GENOMIC DNA]</scope>
    <source>
        <strain evidence="3 4">DSM 25239</strain>
    </source>
</reference>
<accession>A0A841U243</accession>
<dbReference type="GO" id="GO:0016491">
    <property type="term" value="F:oxidoreductase activity"/>
    <property type="evidence" value="ECO:0007669"/>
    <property type="project" value="UniProtKB-KW"/>
</dbReference>
<comment type="caution">
    <text evidence="3">The sequence shown here is derived from an EMBL/GenBank/DDBJ whole genome shotgun (WGS) entry which is preliminary data.</text>
</comment>
<dbReference type="Gene3D" id="1.10.1530.10">
    <property type="match status" value="1"/>
</dbReference>
<dbReference type="SUPFAM" id="SSF89733">
    <property type="entry name" value="L-sulfolactate dehydrogenase-like"/>
    <property type="match status" value="1"/>
</dbReference>
<name>A0A841U243_9BACL</name>
<dbReference type="InterPro" id="IPR043144">
    <property type="entry name" value="Mal/L-sulf/L-lact_DH-like_ah"/>
</dbReference>
<evidence type="ECO:0000313" key="3">
    <source>
        <dbReference type="EMBL" id="MBB6693522.1"/>
    </source>
</evidence>
<keyword evidence="2" id="KW-0560">Oxidoreductase</keyword>
<dbReference type="InterPro" id="IPR003767">
    <property type="entry name" value="Malate/L-lactate_DH-like"/>
</dbReference>
<dbReference type="EMBL" id="JACJVR010000074">
    <property type="protein sequence ID" value="MBB6693522.1"/>
    <property type="molecule type" value="Genomic_DNA"/>
</dbReference>
<gene>
    <name evidence="3" type="ORF">H7B90_19195</name>
</gene>
<keyword evidence="4" id="KW-1185">Reference proteome</keyword>
<evidence type="ECO:0000256" key="1">
    <source>
        <dbReference type="ARBA" id="ARBA00006056"/>
    </source>
</evidence>
<evidence type="ECO:0000256" key="2">
    <source>
        <dbReference type="ARBA" id="ARBA00023002"/>
    </source>
</evidence>
<dbReference type="InterPro" id="IPR036111">
    <property type="entry name" value="Mal/L-sulfo/L-lacto_DH-like_sf"/>
</dbReference>
<dbReference type="RefSeq" id="WP_185137506.1">
    <property type="nucleotide sequence ID" value="NZ_JACJVR010000074.1"/>
</dbReference>
<dbReference type="Proteomes" id="UP000553776">
    <property type="component" value="Unassembled WGS sequence"/>
</dbReference>
<organism evidence="3 4">
    <name type="scientific">Cohnella xylanilytica</name>
    <dbReference type="NCBI Taxonomy" id="557555"/>
    <lineage>
        <taxon>Bacteria</taxon>
        <taxon>Bacillati</taxon>
        <taxon>Bacillota</taxon>
        <taxon>Bacilli</taxon>
        <taxon>Bacillales</taxon>
        <taxon>Paenibacillaceae</taxon>
        <taxon>Cohnella</taxon>
    </lineage>
</organism>
<dbReference type="AlphaFoldDB" id="A0A841U243"/>
<protein>
    <submittedName>
        <fullName evidence="3">Ldh family oxidoreductase</fullName>
    </submittedName>
</protein>
<comment type="similarity">
    <text evidence="1">Belongs to the LDH2/MDH2 oxidoreductase family.</text>
</comment>
<dbReference type="Gene3D" id="3.30.1370.60">
    <property type="entry name" value="Hypothetical oxidoreductase yiak, domain 2"/>
    <property type="match status" value="1"/>
</dbReference>
<sequence length="340" mass="36247">MTHSVRTTIRIDELKELATRILKLKGATEREAEVIVGDYLDADLRGRTSHGFVSFGVAVSAFDNRGKYRVRRAEGALVSIEGNGDSGHLAAREAIDLALSLENRSPVQAIGINGVTRINSPGVIARYGAEKGVVTLVWEYGGKNFMIPHGGKRAALSTNPIGIGIPHTDPLFVVDIASSERAIGFVELAKLDGESIPESWGVDESGQATTDPRRVAAVKPFGGYKGYALALAFEILSGPLVGAAVGSKGSLGERGVLILLIDPTAFGQTVDSFRDQVIGLLREVGEVEPADPARPVVYPGQASSRRAEELLRSGTLTYPESVIDNLRRLERELLAQAPNG</sequence>
<proteinExistence type="inferred from homology"/>
<dbReference type="PANTHER" id="PTHR11091">
    <property type="entry name" value="OXIDOREDUCTASE-RELATED"/>
    <property type="match status" value="1"/>
</dbReference>
<dbReference type="InterPro" id="IPR043143">
    <property type="entry name" value="Mal/L-sulf/L-lact_DH-like_NADP"/>
</dbReference>
<dbReference type="PANTHER" id="PTHR11091:SF0">
    <property type="entry name" value="MALATE DEHYDROGENASE"/>
    <property type="match status" value="1"/>
</dbReference>
<dbReference type="Pfam" id="PF02615">
    <property type="entry name" value="Ldh_2"/>
    <property type="match status" value="1"/>
</dbReference>
<evidence type="ECO:0000313" key="4">
    <source>
        <dbReference type="Proteomes" id="UP000553776"/>
    </source>
</evidence>